<keyword evidence="2" id="KW-1185">Reference proteome</keyword>
<evidence type="ECO:0000313" key="1">
    <source>
        <dbReference type="EMBL" id="MBE5055430.1"/>
    </source>
</evidence>
<gene>
    <name evidence="1" type="ORF">INF37_05375</name>
</gene>
<dbReference type="EMBL" id="JADCKF010000004">
    <property type="protein sequence ID" value="MBE5055430.1"/>
    <property type="molecule type" value="Genomic_DNA"/>
</dbReference>
<accession>A0ABR9R9R5</accession>
<organism evidence="1 2">
    <name type="scientific">Pseudoflavonifractor gallinarum</name>
    <dbReference type="NCBI Taxonomy" id="2779352"/>
    <lineage>
        <taxon>Bacteria</taxon>
        <taxon>Bacillati</taxon>
        <taxon>Bacillota</taxon>
        <taxon>Clostridia</taxon>
        <taxon>Eubacteriales</taxon>
        <taxon>Oscillospiraceae</taxon>
        <taxon>Pseudoflavonifractor</taxon>
    </lineage>
</organism>
<evidence type="ECO:0000313" key="2">
    <source>
        <dbReference type="Proteomes" id="UP000806211"/>
    </source>
</evidence>
<proteinExistence type="predicted"/>
<reference evidence="1 2" key="1">
    <citation type="submission" date="2020-10" db="EMBL/GenBank/DDBJ databases">
        <title>ChiBAC.</title>
        <authorList>
            <person name="Zenner C."/>
            <person name="Hitch T.C.A."/>
            <person name="Clavel T."/>
        </authorList>
    </citation>
    <scope>NUCLEOTIDE SEQUENCE [LARGE SCALE GENOMIC DNA]</scope>
    <source>
        <strain evidence="1 2">DSM 107456</strain>
    </source>
</reference>
<sequence length="231" mass="27034">MTMVEINRVWLNVDTDTNKITLFSRPRVSIRVDEYIWSLIEEHIVKPHKLMRSEKHKYLLKIAFGRFDSVRHRYYPLSPYNGTLREGVKPDSANGWYPREDFAGSEERTTWFSPDKIWTNCGNKVLDVNVDAANVSESITPREYADLLFDGIGAALVFNFKRLKREEFDGLKPKIDWSMVESFPFPAPFEEQQYIGDEGKIHVYSWDGRQETNLVGPYSVRDLYLDHFGKL</sequence>
<name>A0ABR9R9R5_9FIRM</name>
<comment type="caution">
    <text evidence="1">The sequence shown here is derived from an EMBL/GenBank/DDBJ whole genome shotgun (WGS) entry which is preliminary data.</text>
</comment>
<protein>
    <submittedName>
        <fullName evidence="1">Uncharacterized protein</fullName>
    </submittedName>
</protein>
<dbReference type="Proteomes" id="UP000806211">
    <property type="component" value="Unassembled WGS sequence"/>
</dbReference>